<gene>
    <name evidence="1" type="ORF">Tam10B_0821</name>
</gene>
<evidence type="ECO:0000313" key="2">
    <source>
        <dbReference type="Proteomes" id="UP000215433"/>
    </source>
</evidence>
<name>A0A229VZ30_9BIFI</name>
<dbReference type="EMBL" id="NEWD01000007">
    <property type="protein sequence ID" value="OXN00865.1"/>
    <property type="molecule type" value="Genomic_DNA"/>
</dbReference>
<protein>
    <submittedName>
        <fullName evidence="1">Bacterial extracellular solute-binding protein</fullName>
    </submittedName>
</protein>
<accession>A0A229VZ30</accession>
<dbReference type="AlphaFoldDB" id="A0A229VZ30"/>
<organism evidence="1 2">
    <name type="scientific">Bifidobacterium vansinderenii</name>
    <dbReference type="NCBI Taxonomy" id="1984871"/>
    <lineage>
        <taxon>Bacteria</taxon>
        <taxon>Bacillati</taxon>
        <taxon>Actinomycetota</taxon>
        <taxon>Actinomycetes</taxon>
        <taxon>Bifidobacteriales</taxon>
        <taxon>Bifidobacteriaceae</taxon>
        <taxon>Bifidobacterium</taxon>
    </lineage>
</organism>
<keyword evidence="2" id="KW-1185">Reference proteome</keyword>
<dbReference type="Proteomes" id="UP000215433">
    <property type="component" value="Unassembled WGS sequence"/>
</dbReference>
<evidence type="ECO:0000313" key="1">
    <source>
        <dbReference type="EMBL" id="OXN00865.1"/>
    </source>
</evidence>
<reference evidence="1 2" key="1">
    <citation type="submission" date="2017-05" db="EMBL/GenBank/DDBJ databases">
        <title>Bifidobacterium vansinderenii sp. nov.</title>
        <authorList>
            <person name="Lugli G.A."/>
            <person name="Duranti S."/>
            <person name="Mangifesta M."/>
        </authorList>
    </citation>
    <scope>NUCLEOTIDE SEQUENCE [LARGE SCALE GENOMIC DNA]</scope>
    <source>
        <strain evidence="1 2">Tam10B</strain>
    </source>
</reference>
<dbReference type="RefSeq" id="WP_233133576.1">
    <property type="nucleotide sequence ID" value="NZ_NEWD01000007.1"/>
</dbReference>
<sequence length="366" mass="39764">MKIGKSKIIGLAALLVVVLVICGAIAFRGWQQKNTPTPVKTETISGYLGGEKISLFEDQKFLDLAKKNGLDVDYRKAGSLDMMTADRNGMSYLFPSSKVAVEYGKAQKIDTSGADIVFNSPIVIYTHKQVADSLVASGLMSQENGVYHIDMAKAVDAMTNDKSWADVGWKDGYGQFRIDSTDPVKSNSGNEYAALVADVLNGGQPATPDSVQRDSATIQAIFGKSGWMDSSSEDSFNQFLTLGVGSKPMMIGYENQVLDLAVNQPDAWKQVKDDIVIVYPTPTVWSTHMLIPLDDKGHKLLNLLKSDDVQKLAWQQHGFRSANFSGTDGIKRFGVPGTVDQVTSVTELPSNDAMQAIIAILQKQQG</sequence>
<dbReference type="SUPFAM" id="SSF53850">
    <property type="entry name" value="Periplasmic binding protein-like II"/>
    <property type="match status" value="1"/>
</dbReference>
<comment type="caution">
    <text evidence="1">The sequence shown here is derived from an EMBL/GenBank/DDBJ whole genome shotgun (WGS) entry which is preliminary data.</text>
</comment>
<proteinExistence type="predicted"/>